<proteinExistence type="predicted"/>
<protein>
    <recommendedName>
        <fullName evidence="2">RmlD-like substrate binding domain-containing protein</fullName>
    </recommendedName>
</protein>
<gene>
    <name evidence="3" type="ORF">PtA15_1A62</name>
</gene>
<feature type="domain" description="RmlD-like substrate binding" evidence="2">
    <location>
        <begin position="56"/>
        <end position="346"/>
    </location>
</feature>
<organism evidence="3 4">
    <name type="scientific">Puccinia triticina</name>
    <dbReference type="NCBI Taxonomy" id="208348"/>
    <lineage>
        <taxon>Eukaryota</taxon>
        <taxon>Fungi</taxon>
        <taxon>Dikarya</taxon>
        <taxon>Basidiomycota</taxon>
        <taxon>Pucciniomycotina</taxon>
        <taxon>Pucciniomycetes</taxon>
        <taxon>Pucciniales</taxon>
        <taxon>Pucciniaceae</taxon>
        <taxon>Puccinia</taxon>
    </lineage>
</organism>
<sequence length="364" mass="40182">MNDSEFSCCKFHIKGELTGAGYVTSVFHPIGDWITSSESRIANSGFFNQIERVDQMKILISGGSGLLGRAVVDLFRHKGDEPHHQVTSLSFTRSGPGLQKVDLRDEQLVSTLVHDLKPDVMIHCAAERRPDVAERDPEGTQKLNVRVTEHLAELSNQVGFKLIYICTDYVFDGNAPPGGYDVEATPNPTNLYGKTKLAGEQALLRTVTKKGNAVSLRVPVLYGKAEGNNESAINVLLDGVNKAAKGQKVLMDDWATRFPTLVDDVAKVLVAIAEYKDPLPPILHFSSEQQYTKYTISLVFAKLLKLSESETKNLVPQPDPPKPAQGETMRPRDCRLSNQALVSLGICVQQADFVDWWTAYLNSQ</sequence>
<dbReference type="EMBL" id="CP110421">
    <property type="protein sequence ID" value="WAQ80724.1"/>
    <property type="molecule type" value="Genomic_DNA"/>
</dbReference>
<dbReference type="CDD" id="cd05254">
    <property type="entry name" value="dTDP_HR_like_SDR_e"/>
    <property type="match status" value="1"/>
</dbReference>
<dbReference type="RefSeq" id="XP_053016279.1">
    <property type="nucleotide sequence ID" value="XM_053165677.1"/>
</dbReference>
<dbReference type="PANTHER" id="PTHR10491:SF4">
    <property type="entry name" value="METHIONINE ADENOSYLTRANSFERASE 2 SUBUNIT BETA"/>
    <property type="match status" value="1"/>
</dbReference>
<evidence type="ECO:0000256" key="1">
    <source>
        <dbReference type="SAM" id="MobiDB-lite"/>
    </source>
</evidence>
<dbReference type="GeneID" id="77806561"/>
<reference evidence="3" key="1">
    <citation type="submission" date="2022-10" db="EMBL/GenBank/DDBJ databases">
        <title>Puccinia triticina Genome sequencing and assembly.</title>
        <authorList>
            <person name="Li C."/>
        </authorList>
    </citation>
    <scope>NUCLEOTIDE SEQUENCE</scope>
    <source>
        <strain evidence="3">Pt15</strain>
    </source>
</reference>
<dbReference type="SUPFAM" id="SSF51735">
    <property type="entry name" value="NAD(P)-binding Rossmann-fold domains"/>
    <property type="match status" value="1"/>
</dbReference>
<evidence type="ECO:0000259" key="2">
    <source>
        <dbReference type="Pfam" id="PF04321"/>
    </source>
</evidence>
<dbReference type="InterPro" id="IPR029903">
    <property type="entry name" value="RmlD-like-bd"/>
</dbReference>
<name>A0ABY7C7P5_9BASI</name>
<keyword evidence="4" id="KW-1185">Reference proteome</keyword>
<dbReference type="InterPro" id="IPR036291">
    <property type="entry name" value="NAD(P)-bd_dom_sf"/>
</dbReference>
<dbReference type="Gene3D" id="3.40.50.720">
    <property type="entry name" value="NAD(P)-binding Rossmann-like Domain"/>
    <property type="match status" value="1"/>
</dbReference>
<evidence type="ECO:0000313" key="4">
    <source>
        <dbReference type="Proteomes" id="UP001164743"/>
    </source>
</evidence>
<feature type="region of interest" description="Disordered" evidence="1">
    <location>
        <begin position="311"/>
        <end position="331"/>
    </location>
</feature>
<dbReference type="PANTHER" id="PTHR10491">
    <property type="entry name" value="DTDP-4-DEHYDRORHAMNOSE REDUCTASE"/>
    <property type="match status" value="1"/>
</dbReference>
<accession>A0ABY7C7P5</accession>
<dbReference type="Proteomes" id="UP001164743">
    <property type="component" value="Chromosome 1A"/>
</dbReference>
<dbReference type="Pfam" id="PF04321">
    <property type="entry name" value="RmlD_sub_bind"/>
    <property type="match status" value="1"/>
</dbReference>
<dbReference type="InterPro" id="IPR005913">
    <property type="entry name" value="dTDP_dehydrorham_reduct"/>
</dbReference>
<evidence type="ECO:0000313" key="3">
    <source>
        <dbReference type="EMBL" id="WAQ80724.1"/>
    </source>
</evidence>